<evidence type="ECO:0000313" key="13">
    <source>
        <dbReference type="Proteomes" id="UP001607302"/>
    </source>
</evidence>
<keyword evidence="2" id="KW-0813">Transport</keyword>
<dbReference type="InterPro" id="IPR011030">
    <property type="entry name" value="Lipovitellin_superhlx_dom"/>
</dbReference>
<feature type="domain" description="VWFD" evidence="11">
    <location>
        <begin position="2808"/>
        <end position="2973"/>
    </location>
</feature>
<dbReference type="Pfam" id="PF00094">
    <property type="entry name" value="VWD"/>
    <property type="match status" value="1"/>
</dbReference>
<keyword evidence="13" id="KW-1185">Reference proteome</keyword>
<dbReference type="SUPFAM" id="SSF48431">
    <property type="entry name" value="Lipovitellin-phosvitin complex, superhelical domain"/>
    <property type="match status" value="1"/>
</dbReference>
<dbReference type="InterPro" id="IPR015255">
    <property type="entry name" value="Vitellinogen_open_b-sht"/>
</dbReference>
<keyword evidence="3" id="KW-0964">Secreted</keyword>
<dbReference type="SMART" id="SM00216">
    <property type="entry name" value="VWD"/>
    <property type="match status" value="1"/>
</dbReference>
<keyword evidence="8" id="KW-0175">Coiled coil</keyword>
<dbReference type="GO" id="GO:0005576">
    <property type="term" value="C:extracellular region"/>
    <property type="evidence" value="ECO:0007669"/>
    <property type="project" value="UniProtKB-SubCell"/>
</dbReference>
<feature type="chain" id="PRO_5044882198" evidence="9">
    <location>
        <begin position="27"/>
        <end position="3383"/>
    </location>
</feature>
<dbReference type="Gene3D" id="2.20.50.20">
    <property type="entry name" value="Lipovitellin. Chain A, domain 3"/>
    <property type="match status" value="1"/>
</dbReference>
<feature type="disulfide bond" evidence="7">
    <location>
        <begin position="432"/>
        <end position="437"/>
    </location>
</feature>
<dbReference type="Pfam" id="PF06448">
    <property type="entry name" value="DUF1081"/>
    <property type="match status" value="1"/>
</dbReference>
<dbReference type="InterPro" id="IPR001846">
    <property type="entry name" value="VWF_type-D"/>
</dbReference>
<evidence type="ECO:0000313" key="12">
    <source>
        <dbReference type="EMBL" id="KAL2733971.1"/>
    </source>
</evidence>
<keyword evidence="5" id="KW-0445">Lipid transport</keyword>
<dbReference type="PROSITE" id="PS51233">
    <property type="entry name" value="VWFD"/>
    <property type="match status" value="1"/>
</dbReference>
<organism evidence="12 13">
    <name type="scientific">Vespula squamosa</name>
    <name type="common">Southern yellow jacket</name>
    <name type="synonym">Wasp</name>
    <dbReference type="NCBI Taxonomy" id="30214"/>
    <lineage>
        <taxon>Eukaryota</taxon>
        <taxon>Metazoa</taxon>
        <taxon>Ecdysozoa</taxon>
        <taxon>Arthropoda</taxon>
        <taxon>Hexapoda</taxon>
        <taxon>Insecta</taxon>
        <taxon>Pterygota</taxon>
        <taxon>Neoptera</taxon>
        <taxon>Endopterygota</taxon>
        <taxon>Hymenoptera</taxon>
        <taxon>Apocrita</taxon>
        <taxon>Aculeata</taxon>
        <taxon>Vespoidea</taxon>
        <taxon>Vespidae</taxon>
        <taxon>Vespinae</taxon>
        <taxon>Vespula</taxon>
    </lineage>
</organism>
<dbReference type="InterPro" id="IPR015816">
    <property type="entry name" value="Vitellinogen_b-sht_N"/>
</dbReference>
<dbReference type="Pfam" id="PF09172">
    <property type="entry name" value="Vit_open_b-sht"/>
    <property type="match status" value="1"/>
</dbReference>
<sequence length="3383" mass="377531">MGHPPRLLRAFLILGFVLLSVISASAKKCNLGCHGGHYAKAYQEGHTYIYRLEGKSVTSVTDSQGDATLNLKAIVELTAKPDCVLQLQLKDVHLNDAAATLPDIQKYALQFSYHHGHIDSDVCAEPDDSQTSLNIKRAVTSLFQSAVQLESGSTVHHETDVFGNCLTEFTFQKEGDSLLVQKFKDLSQCSYRENIRQGLITSVFDTSAGIKSTPLLASQQKIEQRYKQGILNKATSTETYKYKPFSNGEAGAKTVVETTLTFKGEKGDNPSAPVSVSKSLIFEVPHPVVKSTADTISNALKAVSKEETDVVQAKAAGKFAELVKVLRVSNKKDILSVYHKVSAGAGFNKISDKKILLDALFRAGTGEAAEVAVELIKNNELTNLQIYVFYASLPLIRHVNLPAVTAITSLLNQPDLPRIGYLGIGQVIGKHCKDHSCDNIPEVKGAIHKIREKVGNGRTKSRTQENQVITALKALGNTQYLDDATLQKLANIAADKQVRNRVRVAAIEALPTTCSMKWKNTVFNVLNDRDEDSEIRIKTYLSLVNCACPHVADKLKELLDKETVNQVGSFITSHLRNLRASTDPNKAAAKKLLGHIKPRTKFPEDFRKFSFNNELSYNLEAFGIGSSAESNVIYSQNSFIPRSTSLNLTTEVFGQSFNFLELDTRVENLDRVIEHYFGPKGQFTKYSVNTKTPEEVVDTAFKIEDYIYKRFKELKRRKREVKQGELDRFAKNVHLRNTEVDENLSVDLSLKLFGVELAYLSYQDDPQKFTTENLIDKIFDSLQKGFDLVKDFDYNFKNHLHFLDAELVYPTGLGIPLSLGVTGTSVVHMKAKGKFDIASILQNRENAAVRLALEPSASIRVTGSMMLEALDKNSGVILVSTLHTDTASDVSIKVLDGSGLDVNFGIPKKTQELISVSSEVLFTSGPKGENLVPPKFDKGKEYSDCFDQLSSLFGLTVCGYIQLPYNDIESIQKKPFYPLSGPTKFGLSIKNNDVKSYHFKIYYNKNVPDARSLEILLDTPNSKTNRRISLLLEGGFKPDKYIKADLNLPLKKASALVILKNRPEEHTFSIIVHNDLIEYSLRVGLLANGNKYKPVLEYKVPEHIEKLSGTKMGVKGGHGGQLYNIDGVVSITDHEDGKKYTFENVVVTGGGKKIVSLDGYAVSTPNKAIVDVKLGYGDENLALKLDGNRLGERNYLVKLSAVPSRDPNIAFNAIWEYKRQSYEFEHKFVFIHGADPNSEINRFTLTQSAVYKLTLSDYVLSGSNKITYPAMNALLKLEGKLTEKTINGDLEIKYEKFQFGTEVDAKINMVKDGDYEVELEIELLENKIELKSKRTVLELRKKSEFKNSLKLSPGGKYEVNGVVVHDISRSHINLQLDSNLNLNGKVVTVDTGIETNSGNLNSRAIVTVDGNKYLDFALKSQSGPNLNGNLNFNVKNYVNAAGQLNYQNGKGNGGIMIYIPKYNRKIDGHGDLTISGSQYALNVELLYDVSKDANKRIKLSSVSDITKTSIDTKNILEVLSSKLEFNAKGELKGTLHNGQLTINADTLLPNGRYIVFSNKRESVKKGNNYDIKMQSEIIDHVAKGGDSRKIIYNVDVKNFNLDLLSFDNKAQVKFINFDGRDIVLDIGTKNLPVENTDKKTGEVRFKLSGSLPPKPFAFGISSDYDNNNVAYKVESSLANDFELMVNGDYVGGNRVDKPCIFDIYAEMKLPFKNLQNIKYHINYKFLLLENNNLLEYSSVDDLTYNNDKNIKLDIYAKYAHNDNSNEGVGKIKLTALQFSPLIIENTFNNVISDDMGKGSASAKLYYGDKGGTLSFDNAYASDLSTIDINAKATTTMEKLQNIDLHLSHKRKPDNYRQTDATLQLDNAKYTLSTEIQKDKVAPMFHFTLTSPHGVTEVLSKFQKVGDTDYTGEWKVKTPVGFVIANARINLESVDNFFININFDSDKLKERKIHAEIANKPTAKTGRRIIITVTSDGKNLVTGSTNYKKRQEEGKIIVEGNGSLKIGENTRSSSFKYTRQQLTHETDGEVGVAMILNANFGPSAIVGEVKLTNKEVHVFNSYCEQSKDCAHFKLQATLDTDKKSYLKQQQTVEFNLRKFNIPAEFGLQISTQYLNDKFDHTASLYMHSTKDKSQYTYQLYIHPKEAAAVLTLPSRELALVANLDLPKTKQTGLYKLEISSFLDRKNRPTEKTSLSINGDVNIEKTSLSLNGEAKFTYPSQTKDMVVKGKLHSSDQNLLDANVDIDVFAKKAQKINIVAKVLRLPIPKGYNLTGSFQVLSKGQQLKVEHKTHLTLSENEIGAGSIFSYTDINQKPKSLIQLFSANLKEVHLLITSPNKEIIRSDAKMEFTKNLQKIEVESNMLEGKPCIINFEANDLNNFKFVRYDKSNPNDKLAVNGRVVLGQLAEVHSDLYENGKKKNLFHILVHLDENKFLQPDFEFNKDNLEYLADHIRNHILNIAKRVKEVVTDLAKETVTELRDLLEHAKKAQPNVQILLDYYSTELTKFKNELHADQIIQEIQVTLNKHFGSIITAVNNIIKQVMEKLNELSKQYNALISTLTETVKSIYPQIQESYNKIFEACMKVLDAVANLTITYLKAALNIINNHQKEIKELAVIGTELVQDIAKIIFKAVDQIKKDVNEFITLLINQAKALPVYEIVKEKYNQIVNFEVPEAITSPIEELCKIIKTMLPTKELQDFFGSACDYIMTIMKRQKPDNAVQLNAIYTKALNALKSLIDLLETHSFFNNIQNIFNTEVVTDFGILAKLPGISTLRISVLNLLRNAELPTPLDIYYTYRPTLHLTDIVPPFSKTGTVVDGGHIFTFDGNHFTLPGTCNYILVQDMQDGNFSVIANLQNGVLVSVTVTEPKESITLKNNGNILVNNKPADYPTSTKNLQAFLTIPTINVKSAYGVHVICSKKAPMICTVRVSGFYLGKLRGLLGDGNNEPYDDYNLPSGKITEDATEFGNAYKLKGDCPAATATKASAHAPICSEYFSSSSSPLSSCFKYVNPTNYQEACNQAVSANVPEKGACLIAFAYYAACYESRVFGISIPPSCVNCKVGANSVSVGDSFNVKIPKKEADIIFIVEEDMQNEKIFKDMIAPLMTELREELKQQGITDTHIGLVGFGEHISWPRHYTTDGSTNIVGEVKNIKFEGKNPILRLQDATHGNMESKLKYLKQRYDVEFGTFKLTDAYEQAINYPFRPEAAKAVVGVIASPCEKSPLPISLQQLRLLLGQKIYRDLGLTYYHVWFPNDTLVSGKPQKNIVGYDYDSVYTFSDSKKKPLEGNNELRNNMILSTSDVCADFAISSGGAAFSSNNFLEAKPNQKKQFVQVAARKILNGLVNTEIEEDCVCKQSYGIFAKPRCKIVNKREKEPLTRHTKGGVKG</sequence>
<comment type="caution">
    <text evidence="7">Lacks conserved residue(s) required for the propagation of feature annotation.</text>
</comment>
<dbReference type="InterPro" id="IPR001747">
    <property type="entry name" value="Vitellogenin_N"/>
</dbReference>
<evidence type="ECO:0000256" key="5">
    <source>
        <dbReference type="ARBA" id="ARBA00023055"/>
    </source>
</evidence>
<keyword evidence="6" id="KW-0325">Glycoprotein</keyword>
<keyword evidence="7" id="KW-1015">Disulfide bond</keyword>
<evidence type="ECO:0000256" key="9">
    <source>
        <dbReference type="SAM" id="SignalP"/>
    </source>
</evidence>
<feature type="signal peptide" evidence="9">
    <location>
        <begin position="1"/>
        <end position="26"/>
    </location>
</feature>
<dbReference type="InterPro" id="IPR050733">
    <property type="entry name" value="Vitellogenin/Apolipophorin"/>
</dbReference>
<dbReference type="InterPro" id="IPR015819">
    <property type="entry name" value="Lipid_transp_b-sht_shell"/>
</dbReference>
<evidence type="ECO:0000256" key="3">
    <source>
        <dbReference type="ARBA" id="ARBA00022525"/>
    </source>
</evidence>
<dbReference type="InterPro" id="IPR009454">
    <property type="entry name" value="Lipid_transpt_open_b-sht"/>
</dbReference>
<dbReference type="Proteomes" id="UP001607302">
    <property type="component" value="Unassembled WGS sequence"/>
</dbReference>
<comment type="caution">
    <text evidence="12">The sequence shown here is derived from an EMBL/GenBank/DDBJ whole genome shotgun (WGS) entry which is preliminary data.</text>
</comment>
<dbReference type="PROSITE" id="PS51211">
    <property type="entry name" value="VITELLOGENIN"/>
    <property type="match status" value="1"/>
</dbReference>
<dbReference type="Gene3D" id="2.20.80.10">
    <property type="entry name" value="Lipovitellin-phosvitin complex, chain A, domain 4"/>
    <property type="match status" value="1"/>
</dbReference>
<dbReference type="Gene3D" id="1.25.10.20">
    <property type="entry name" value="Vitellinogen, superhelical"/>
    <property type="match status" value="1"/>
</dbReference>
<evidence type="ECO:0000256" key="7">
    <source>
        <dbReference type="PROSITE-ProRule" id="PRU00557"/>
    </source>
</evidence>
<evidence type="ECO:0000256" key="4">
    <source>
        <dbReference type="ARBA" id="ARBA00022729"/>
    </source>
</evidence>
<keyword evidence="4 9" id="KW-0732">Signal</keyword>
<dbReference type="PANTHER" id="PTHR23345">
    <property type="entry name" value="VITELLOGENIN-RELATED"/>
    <property type="match status" value="1"/>
</dbReference>
<dbReference type="SMART" id="SM00638">
    <property type="entry name" value="LPD_N"/>
    <property type="match status" value="1"/>
</dbReference>
<comment type="subcellular location">
    <subcellularLocation>
        <location evidence="1">Secreted</location>
    </subcellularLocation>
</comment>
<evidence type="ECO:0000259" key="11">
    <source>
        <dbReference type="PROSITE" id="PS51233"/>
    </source>
</evidence>
<evidence type="ECO:0000256" key="1">
    <source>
        <dbReference type="ARBA" id="ARBA00004613"/>
    </source>
</evidence>
<name>A0ABD2BMI6_VESSQ</name>
<feature type="coiled-coil region" evidence="8">
    <location>
        <begin position="2529"/>
        <end position="2560"/>
    </location>
</feature>
<reference evidence="12 13" key="1">
    <citation type="journal article" date="2024" name="Ann. Entomol. Soc. Am.">
        <title>Genomic analyses of the southern and eastern yellowjacket wasps (Hymenoptera: Vespidae) reveal evolutionary signatures of social life.</title>
        <authorList>
            <person name="Catto M.A."/>
            <person name="Caine P.B."/>
            <person name="Orr S.E."/>
            <person name="Hunt B.G."/>
            <person name="Goodisman M.A.D."/>
        </authorList>
    </citation>
    <scope>NUCLEOTIDE SEQUENCE [LARGE SCALE GENOMIC DNA]</scope>
    <source>
        <strain evidence="12">233</strain>
        <tissue evidence="12">Head and thorax</tissue>
    </source>
</reference>
<dbReference type="PANTHER" id="PTHR23345:SF36">
    <property type="entry name" value="APOLIPOPHORINS"/>
    <property type="match status" value="1"/>
</dbReference>
<evidence type="ECO:0000259" key="10">
    <source>
        <dbReference type="PROSITE" id="PS51211"/>
    </source>
</evidence>
<evidence type="ECO:0000256" key="8">
    <source>
        <dbReference type="SAM" id="Coils"/>
    </source>
</evidence>
<dbReference type="InterPro" id="IPR015817">
    <property type="entry name" value="Vitellinogen_open_b-sht_sub1"/>
</dbReference>
<dbReference type="GO" id="GO:0006869">
    <property type="term" value="P:lipid transport"/>
    <property type="evidence" value="ECO:0007669"/>
    <property type="project" value="UniProtKB-KW"/>
</dbReference>
<protein>
    <submittedName>
        <fullName evidence="12">Apolipophorin</fullName>
    </submittedName>
</protein>
<gene>
    <name evidence="12" type="ORF">V1478_003669</name>
</gene>
<evidence type="ECO:0000256" key="2">
    <source>
        <dbReference type="ARBA" id="ARBA00022448"/>
    </source>
</evidence>
<dbReference type="EMBL" id="JAUDFV010000074">
    <property type="protein sequence ID" value="KAL2733971.1"/>
    <property type="molecule type" value="Genomic_DNA"/>
</dbReference>
<dbReference type="SMART" id="SM01169">
    <property type="entry name" value="DUF1943"/>
    <property type="match status" value="1"/>
</dbReference>
<accession>A0ABD2BMI6</accession>
<dbReference type="Gene3D" id="2.30.230.10">
    <property type="entry name" value="Lipovitellin, beta-sheet shell regions, chain A"/>
    <property type="match status" value="1"/>
</dbReference>
<dbReference type="SUPFAM" id="SSF56968">
    <property type="entry name" value="Lipovitellin-phosvitin complex, beta-sheet shell regions"/>
    <property type="match status" value="2"/>
</dbReference>
<evidence type="ECO:0000256" key="6">
    <source>
        <dbReference type="ARBA" id="ARBA00023180"/>
    </source>
</evidence>
<proteinExistence type="predicted"/>
<dbReference type="Pfam" id="PF01347">
    <property type="entry name" value="Vitellogenin_N"/>
    <property type="match status" value="1"/>
</dbReference>
<feature type="domain" description="Vitellogenin" evidence="10">
    <location>
        <begin position="42"/>
        <end position="644"/>
    </location>
</feature>